<accession>A0AAP0HUE2</accession>
<dbReference type="Proteomes" id="UP001417504">
    <property type="component" value="Unassembled WGS sequence"/>
</dbReference>
<sequence>MNPSNVKGRIKTFRTNYFLAKEVISQSGFGWDPNTQLATTDVLTWKDYLEKHLEKESYHRKRVLYYNELSIIFRDDQATGRNAMTGNEAGRELPSLEEMSE</sequence>
<dbReference type="PANTHER" id="PTHR46929">
    <property type="entry name" value="EXPRESSED PROTEIN"/>
    <property type="match status" value="1"/>
</dbReference>
<organism evidence="3 4">
    <name type="scientific">Stephania japonica</name>
    <dbReference type="NCBI Taxonomy" id="461633"/>
    <lineage>
        <taxon>Eukaryota</taxon>
        <taxon>Viridiplantae</taxon>
        <taxon>Streptophyta</taxon>
        <taxon>Embryophyta</taxon>
        <taxon>Tracheophyta</taxon>
        <taxon>Spermatophyta</taxon>
        <taxon>Magnoliopsida</taxon>
        <taxon>Ranunculales</taxon>
        <taxon>Menispermaceae</taxon>
        <taxon>Menispermoideae</taxon>
        <taxon>Cissampelideae</taxon>
        <taxon>Stephania</taxon>
    </lineage>
</organism>
<proteinExistence type="predicted"/>
<dbReference type="Pfam" id="PF12776">
    <property type="entry name" value="Myb_DNA-bind_3"/>
    <property type="match status" value="1"/>
</dbReference>
<evidence type="ECO:0000256" key="1">
    <source>
        <dbReference type="SAM" id="MobiDB-lite"/>
    </source>
</evidence>
<feature type="region of interest" description="Disordered" evidence="1">
    <location>
        <begin position="81"/>
        <end position="101"/>
    </location>
</feature>
<dbReference type="AlphaFoldDB" id="A0AAP0HUE2"/>
<name>A0AAP0HUE2_9MAGN</name>
<reference evidence="3 4" key="1">
    <citation type="submission" date="2024-01" db="EMBL/GenBank/DDBJ databases">
        <title>Genome assemblies of Stephania.</title>
        <authorList>
            <person name="Yang L."/>
        </authorList>
    </citation>
    <scope>NUCLEOTIDE SEQUENCE [LARGE SCALE GENOMIC DNA]</scope>
    <source>
        <strain evidence="3">QJT</strain>
        <tissue evidence="3">Leaf</tissue>
    </source>
</reference>
<evidence type="ECO:0000313" key="4">
    <source>
        <dbReference type="Proteomes" id="UP001417504"/>
    </source>
</evidence>
<comment type="caution">
    <text evidence="3">The sequence shown here is derived from an EMBL/GenBank/DDBJ whole genome shotgun (WGS) entry which is preliminary data.</text>
</comment>
<keyword evidence="4" id="KW-1185">Reference proteome</keyword>
<dbReference type="PANTHER" id="PTHR46929:SF3">
    <property type="entry name" value="MYB_SANT-LIKE DOMAIN-CONTAINING PROTEIN"/>
    <property type="match status" value="1"/>
</dbReference>
<protein>
    <recommendedName>
        <fullName evidence="2">Myb/SANT-like domain-containing protein</fullName>
    </recommendedName>
</protein>
<evidence type="ECO:0000313" key="3">
    <source>
        <dbReference type="EMBL" id="KAK9096255.1"/>
    </source>
</evidence>
<dbReference type="InterPro" id="IPR024752">
    <property type="entry name" value="Myb/SANT-like_dom"/>
</dbReference>
<evidence type="ECO:0000259" key="2">
    <source>
        <dbReference type="Pfam" id="PF12776"/>
    </source>
</evidence>
<gene>
    <name evidence="3" type="ORF">Sjap_021752</name>
</gene>
<feature type="domain" description="Myb/SANT-like" evidence="2">
    <location>
        <begin position="3"/>
        <end position="48"/>
    </location>
</feature>
<dbReference type="EMBL" id="JBBNAE010000009">
    <property type="protein sequence ID" value="KAK9096255.1"/>
    <property type="molecule type" value="Genomic_DNA"/>
</dbReference>